<gene>
    <name evidence="1" type="ORF">FQU76_14500</name>
</gene>
<accession>A0A5B8ITH0</accession>
<dbReference type="EMBL" id="CP042266">
    <property type="protein sequence ID" value="QDY81029.1"/>
    <property type="molecule type" value="Genomic_DNA"/>
</dbReference>
<dbReference type="InterPro" id="IPR046251">
    <property type="entry name" value="DUF6284"/>
</dbReference>
<name>A0A5B8ITH0_9ACTN</name>
<dbReference type="OrthoDB" id="4335202at2"/>
<evidence type="ECO:0000313" key="1">
    <source>
        <dbReference type="EMBL" id="QDY81029.1"/>
    </source>
</evidence>
<keyword evidence="2" id="KW-1185">Reference proteome</keyword>
<organism evidence="1 2">
    <name type="scientific">Streptomyces qinzhouensis</name>
    <dbReference type="NCBI Taxonomy" id="2599401"/>
    <lineage>
        <taxon>Bacteria</taxon>
        <taxon>Bacillati</taxon>
        <taxon>Actinomycetota</taxon>
        <taxon>Actinomycetes</taxon>
        <taxon>Kitasatosporales</taxon>
        <taxon>Streptomycetaceae</taxon>
        <taxon>Streptomyces</taxon>
    </lineage>
</organism>
<evidence type="ECO:0000313" key="2">
    <source>
        <dbReference type="Proteomes" id="UP000320580"/>
    </source>
</evidence>
<reference evidence="1 2" key="1">
    <citation type="submission" date="2019-07" db="EMBL/GenBank/DDBJ databases">
        <authorList>
            <person name="Zhu P."/>
        </authorList>
    </citation>
    <scope>NUCLEOTIDE SEQUENCE [LARGE SCALE GENOMIC DNA]</scope>
    <source>
        <strain evidence="1 2">SSL-25</strain>
    </source>
</reference>
<dbReference type="Pfam" id="PF19801">
    <property type="entry name" value="DUF6284"/>
    <property type="match status" value="1"/>
</dbReference>
<dbReference type="Proteomes" id="UP000320580">
    <property type="component" value="Chromosome"/>
</dbReference>
<dbReference type="KEGG" id="sqz:FQU76_14500"/>
<sequence length="89" mass="9637">MVPDLTIADAAIAFAPWLEPTAAELDAIEAEMPLIAAEIDLLDVQITTLDRVPSELDGQRVRRVRRRALAARRDLANRTTTTAWAGGAA</sequence>
<proteinExistence type="predicted"/>
<protein>
    <submittedName>
        <fullName evidence="1">Uncharacterized protein</fullName>
    </submittedName>
</protein>
<dbReference type="AlphaFoldDB" id="A0A5B8ITH0"/>